<evidence type="ECO:0000259" key="1">
    <source>
        <dbReference type="PROSITE" id="PS50250"/>
    </source>
</evidence>
<comment type="caution">
    <text evidence="2">The sequence shown here is derived from an EMBL/GenBank/DDBJ whole genome shotgun (WGS) entry which is preliminary data.</text>
</comment>
<accession>A0AA35WAF4</accession>
<name>A0AA35WAF4_GEOBA</name>
<keyword evidence="2" id="KW-0647">Proteasome</keyword>
<evidence type="ECO:0000313" key="2">
    <source>
        <dbReference type="EMBL" id="CAI8014078.1"/>
    </source>
</evidence>
<dbReference type="PANTHER" id="PTHR10855:SF1">
    <property type="entry name" value="26S PROTEASOME NON-ATPASE REGULATORY SUBUNIT 12"/>
    <property type="match status" value="1"/>
</dbReference>
<keyword evidence="3" id="KW-1185">Reference proteome</keyword>
<dbReference type="EMBL" id="CASHTH010001324">
    <property type="protein sequence ID" value="CAI8014078.1"/>
    <property type="molecule type" value="Genomic_DNA"/>
</dbReference>
<reference evidence="2" key="1">
    <citation type="submission" date="2023-03" db="EMBL/GenBank/DDBJ databases">
        <authorList>
            <person name="Steffen K."/>
            <person name="Cardenas P."/>
        </authorList>
    </citation>
    <scope>NUCLEOTIDE SEQUENCE</scope>
</reference>
<evidence type="ECO:0000313" key="3">
    <source>
        <dbReference type="Proteomes" id="UP001174909"/>
    </source>
</evidence>
<sequence>MQRLSELISLSMEESEEFLTQLVIRKTIYARIDRPAGVVNFREVKDPNEVLNECSRNLSSLMALVSKTTHLINKEEMIHSIKL</sequence>
<dbReference type="InterPro" id="IPR000717">
    <property type="entry name" value="PCI_dom"/>
</dbReference>
<dbReference type="AlphaFoldDB" id="A0AA35WAF4"/>
<gene>
    <name evidence="2" type="ORF">GBAR_LOCUS8830</name>
</gene>
<organism evidence="2 3">
    <name type="scientific">Geodia barretti</name>
    <name type="common">Barrett's horny sponge</name>
    <dbReference type="NCBI Taxonomy" id="519541"/>
    <lineage>
        <taxon>Eukaryota</taxon>
        <taxon>Metazoa</taxon>
        <taxon>Porifera</taxon>
        <taxon>Demospongiae</taxon>
        <taxon>Heteroscleromorpha</taxon>
        <taxon>Tetractinellida</taxon>
        <taxon>Astrophorina</taxon>
        <taxon>Geodiidae</taxon>
        <taxon>Geodia</taxon>
    </lineage>
</organism>
<dbReference type="InterPro" id="IPR040134">
    <property type="entry name" value="PSMD12/CSN4"/>
</dbReference>
<feature type="domain" description="PCI" evidence="1">
    <location>
        <begin position="1"/>
        <end position="46"/>
    </location>
</feature>
<proteinExistence type="predicted"/>
<dbReference type="Pfam" id="PF18098">
    <property type="entry name" value="RPN5_C"/>
    <property type="match status" value="1"/>
</dbReference>
<dbReference type="PROSITE" id="PS50250">
    <property type="entry name" value="PCI"/>
    <property type="match status" value="1"/>
</dbReference>
<dbReference type="InterPro" id="IPR036390">
    <property type="entry name" value="WH_DNA-bd_sf"/>
</dbReference>
<dbReference type="PANTHER" id="PTHR10855">
    <property type="entry name" value="26S PROTEASOME NON-ATPASE REGULATORY SUBUNIT 12/COP9 SIGNALOSOME COMPLEX SUBUNIT 4"/>
    <property type="match status" value="1"/>
</dbReference>
<dbReference type="GO" id="GO:0005737">
    <property type="term" value="C:cytoplasm"/>
    <property type="evidence" value="ECO:0007669"/>
    <property type="project" value="TreeGrafter"/>
</dbReference>
<dbReference type="Proteomes" id="UP001174909">
    <property type="component" value="Unassembled WGS sequence"/>
</dbReference>
<dbReference type="GO" id="GO:0008541">
    <property type="term" value="C:proteasome regulatory particle, lid subcomplex"/>
    <property type="evidence" value="ECO:0007669"/>
    <property type="project" value="TreeGrafter"/>
</dbReference>
<protein>
    <submittedName>
        <fullName evidence="2">26S proteasome non-ATPase regulatory subunit 12</fullName>
    </submittedName>
</protein>
<dbReference type="InterPro" id="IPR040896">
    <property type="entry name" value="RPN5_C"/>
</dbReference>
<dbReference type="Pfam" id="PF01399">
    <property type="entry name" value="PCI"/>
    <property type="match status" value="1"/>
</dbReference>
<dbReference type="SUPFAM" id="SSF46785">
    <property type="entry name" value="Winged helix' DNA-binding domain"/>
    <property type="match status" value="1"/>
</dbReference>